<comment type="caution">
    <text evidence="1">The sequence shown here is derived from an EMBL/GenBank/DDBJ whole genome shotgun (WGS) entry which is preliminary data.</text>
</comment>
<dbReference type="AlphaFoldDB" id="A0AAW2WE94"/>
<protein>
    <submittedName>
        <fullName evidence="1">Uncharacterized protein</fullName>
    </submittedName>
</protein>
<gene>
    <name evidence="1" type="ORF">Slati_2492700</name>
</gene>
<evidence type="ECO:0000313" key="1">
    <source>
        <dbReference type="EMBL" id="KAL0440097.1"/>
    </source>
</evidence>
<sequence>MAVVQPALVLPSLAVTDDRNASHSIHPPETTLPGKDATTEIMGVKRTPFAGLFSTNRRPMDEKKLRKIAVNDETLTLDTNDLIDVRTKLGHCLVGYIAGKFSGLKAIGRYLNHGEQHFSNTQVGGWFSNLPPRRTCNVSWPVDRTLSLDGRSC</sequence>
<reference evidence="1" key="1">
    <citation type="submission" date="2020-06" db="EMBL/GenBank/DDBJ databases">
        <authorList>
            <person name="Li T."/>
            <person name="Hu X."/>
            <person name="Zhang T."/>
            <person name="Song X."/>
            <person name="Zhang H."/>
            <person name="Dai N."/>
            <person name="Sheng W."/>
            <person name="Hou X."/>
            <person name="Wei L."/>
        </authorList>
    </citation>
    <scope>NUCLEOTIDE SEQUENCE</scope>
    <source>
        <strain evidence="1">KEN1</strain>
        <tissue evidence="1">Leaf</tissue>
    </source>
</reference>
<organism evidence="1">
    <name type="scientific">Sesamum latifolium</name>
    <dbReference type="NCBI Taxonomy" id="2727402"/>
    <lineage>
        <taxon>Eukaryota</taxon>
        <taxon>Viridiplantae</taxon>
        <taxon>Streptophyta</taxon>
        <taxon>Embryophyta</taxon>
        <taxon>Tracheophyta</taxon>
        <taxon>Spermatophyta</taxon>
        <taxon>Magnoliopsida</taxon>
        <taxon>eudicotyledons</taxon>
        <taxon>Gunneridae</taxon>
        <taxon>Pentapetalae</taxon>
        <taxon>asterids</taxon>
        <taxon>lamiids</taxon>
        <taxon>Lamiales</taxon>
        <taxon>Pedaliaceae</taxon>
        <taxon>Sesamum</taxon>
    </lineage>
</organism>
<dbReference type="EMBL" id="JACGWN010000008">
    <property type="protein sequence ID" value="KAL0440097.1"/>
    <property type="molecule type" value="Genomic_DNA"/>
</dbReference>
<proteinExistence type="predicted"/>
<name>A0AAW2WE94_9LAMI</name>
<accession>A0AAW2WE94</accession>
<reference evidence="1" key="2">
    <citation type="journal article" date="2024" name="Plant">
        <title>Genomic evolution and insights into agronomic trait innovations of Sesamum species.</title>
        <authorList>
            <person name="Miao H."/>
            <person name="Wang L."/>
            <person name="Qu L."/>
            <person name="Liu H."/>
            <person name="Sun Y."/>
            <person name="Le M."/>
            <person name="Wang Q."/>
            <person name="Wei S."/>
            <person name="Zheng Y."/>
            <person name="Lin W."/>
            <person name="Duan Y."/>
            <person name="Cao H."/>
            <person name="Xiong S."/>
            <person name="Wang X."/>
            <person name="Wei L."/>
            <person name="Li C."/>
            <person name="Ma Q."/>
            <person name="Ju M."/>
            <person name="Zhao R."/>
            <person name="Li G."/>
            <person name="Mu C."/>
            <person name="Tian Q."/>
            <person name="Mei H."/>
            <person name="Zhang T."/>
            <person name="Gao T."/>
            <person name="Zhang H."/>
        </authorList>
    </citation>
    <scope>NUCLEOTIDE SEQUENCE</scope>
    <source>
        <strain evidence="1">KEN1</strain>
    </source>
</reference>